<evidence type="ECO:0000313" key="3">
    <source>
        <dbReference type="Proteomes" id="UP000324358"/>
    </source>
</evidence>
<dbReference type="InterPro" id="IPR009061">
    <property type="entry name" value="DNA-bd_dom_put_sf"/>
</dbReference>
<dbReference type="InterPro" id="IPR041657">
    <property type="entry name" value="HTH_17"/>
</dbReference>
<dbReference type="AlphaFoldDB" id="A0A5D0QS52"/>
<dbReference type="OrthoDB" id="1524679at2"/>
<keyword evidence="3" id="KW-1185">Reference proteome</keyword>
<proteinExistence type="predicted"/>
<dbReference type="SUPFAM" id="SSF46955">
    <property type="entry name" value="Putative DNA-binding domain"/>
    <property type="match status" value="1"/>
</dbReference>
<dbReference type="Proteomes" id="UP000324358">
    <property type="component" value="Unassembled WGS sequence"/>
</dbReference>
<sequence>MAATIITTEDLYDFKLELFNELKKLLNENAQTPNQIKKYLKSGEVMELLQISPGTIQNLRINGTIPYTKIGGIILYEYDEIIRILNSNKST</sequence>
<evidence type="ECO:0000259" key="1">
    <source>
        <dbReference type="Pfam" id="PF12728"/>
    </source>
</evidence>
<organism evidence="2 3">
    <name type="scientific">Bizionia algoritergicola</name>
    <dbReference type="NCBI Taxonomy" id="291187"/>
    <lineage>
        <taxon>Bacteria</taxon>
        <taxon>Pseudomonadati</taxon>
        <taxon>Bacteroidota</taxon>
        <taxon>Flavobacteriia</taxon>
        <taxon>Flavobacteriales</taxon>
        <taxon>Flavobacteriaceae</taxon>
        <taxon>Bizionia</taxon>
    </lineage>
</organism>
<accession>A0A5D0QS52</accession>
<reference evidence="2 3" key="1">
    <citation type="submission" date="2019-08" db="EMBL/GenBank/DDBJ databases">
        <title>Genomes of Antarctic Bizionia species.</title>
        <authorList>
            <person name="Bowman J.P."/>
        </authorList>
    </citation>
    <scope>NUCLEOTIDE SEQUENCE [LARGE SCALE GENOMIC DNA]</scope>
    <source>
        <strain evidence="2 3">APA-1</strain>
    </source>
</reference>
<protein>
    <submittedName>
        <fullName evidence="2">Helix-turn-helix domain-containing protein</fullName>
    </submittedName>
</protein>
<feature type="domain" description="Helix-turn-helix" evidence="1">
    <location>
        <begin position="39"/>
        <end position="88"/>
    </location>
</feature>
<comment type="caution">
    <text evidence="2">The sequence shown here is derived from an EMBL/GenBank/DDBJ whole genome shotgun (WGS) entry which is preliminary data.</text>
</comment>
<dbReference type="PANTHER" id="PTHR34585:SF22">
    <property type="entry name" value="HELIX-TURN-HELIX DOMAIN-CONTAINING PROTEIN"/>
    <property type="match status" value="1"/>
</dbReference>
<name>A0A5D0QS52_9FLAO</name>
<dbReference type="RefSeq" id="WP_066253104.1">
    <property type="nucleotide sequence ID" value="NZ_VSKL01000005.1"/>
</dbReference>
<dbReference type="EMBL" id="VSKL01000005">
    <property type="protein sequence ID" value="TYB71987.1"/>
    <property type="molecule type" value="Genomic_DNA"/>
</dbReference>
<dbReference type="PANTHER" id="PTHR34585">
    <property type="match status" value="1"/>
</dbReference>
<dbReference type="Pfam" id="PF12728">
    <property type="entry name" value="HTH_17"/>
    <property type="match status" value="1"/>
</dbReference>
<evidence type="ECO:0000313" key="2">
    <source>
        <dbReference type="EMBL" id="TYB71987.1"/>
    </source>
</evidence>
<gene>
    <name evidence="2" type="ORF">ES675_12530</name>
</gene>